<proteinExistence type="predicted"/>
<feature type="non-terminal residue" evidence="2">
    <location>
        <position position="128"/>
    </location>
</feature>
<dbReference type="PANTHER" id="PTHR31637:SF0">
    <property type="entry name" value="2,3-BISPHOSPHOGLYCERATE-INDEPENDENT PHOSPHOGLYCERATE MUTASE"/>
    <property type="match status" value="1"/>
</dbReference>
<dbReference type="InterPro" id="IPR006124">
    <property type="entry name" value="Metalloenzyme"/>
</dbReference>
<reference evidence="2" key="1">
    <citation type="journal article" date="2013" name="Environ. Microbiol.">
        <title>Microbiota from the distal guts of lean and obese adolescents exhibit partial functional redundancy besides clear differences in community structure.</title>
        <authorList>
            <person name="Ferrer M."/>
            <person name="Ruiz A."/>
            <person name="Lanza F."/>
            <person name="Haange S.B."/>
            <person name="Oberbach A."/>
            <person name="Till H."/>
            <person name="Bargiela R."/>
            <person name="Campoy C."/>
            <person name="Segura M.T."/>
            <person name="Richter M."/>
            <person name="von Bergen M."/>
            <person name="Seifert J."/>
            <person name="Suarez A."/>
        </authorList>
    </citation>
    <scope>NUCLEOTIDE SEQUENCE</scope>
</reference>
<dbReference type="GO" id="GO:0030145">
    <property type="term" value="F:manganese ion binding"/>
    <property type="evidence" value="ECO:0007669"/>
    <property type="project" value="TreeGrafter"/>
</dbReference>
<sequence>MAKPVLLVVMDGVGFSKTGLGDAVTLANTPTLDRLLRECPNTRLKAHGDAVGLPTDDDMGNSEVGHNALGCGQIYSQGAKLVNESIESGKMYQSEAWKDSLTTARLTTAPCTSSVFYRTVTFTQISST</sequence>
<gene>
    <name evidence="2" type="ORF">OBE_10318</name>
</gene>
<dbReference type="InterPro" id="IPR036646">
    <property type="entry name" value="PGAM_B_sf"/>
</dbReference>
<dbReference type="GO" id="GO:0006007">
    <property type="term" value="P:glucose catabolic process"/>
    <property type="evidence" value="ECO:0007669"/>
    <property type="project" value="InterPro"/>
</dbReference>
<dbReference type="PANTHER" id="PTHR31637">
    <property type="entry name" value="2,3-BISPHOSPHOGLYCERATE-INDEPENDENT PHOSPHOGLYCERATE MUTASE"/>
    <property type="match status" value="1"/>
</dbReference>
<dbReference type="Pfam" id="PF01676">
    <property type="entry name" value="Metalloenzyme"/>
    <property type="match status" value="1"/>
</dbReference>
<dbReference type="InterPro" id="IPR005995">
    <property type="entry name" value="Pgm_bpd_ind"/>
</dbReference>
<evidence type="ECO:0000259" key="1">
    <source>
        <dbReference type="Pfam" id="PF01676"/>
    </source>
</evidence>
<dbReference type="GO" id="GO:0005737">
    <property type="term" value="C:cytoplasm"/>
    <property type="evidence" value="ECO:0007669"/>
    <property type="project" value="InterPro"/>
</dbReference>
<evidence type="ECO:0000313" key="2">
    <source>
        <dbReference type="EMBL" id="EKC57843.1"/>
    </source>
</evidence>
<dbReference type="GO" id="GO:0004619">
    <property type="term" value="F:phosphoglycerate mutase activity"/>
    <property type="evidence" value="ECO:0007669"/>
    <property type="project" value="InterPro"/>
</dbReference>
<dbReference type="Gene3D" id="3.40.720.10">
    <property type="entry name" value="Alkaline Phosphatase, subunit A"/>
    <property type="match status" value="1"/>
</dbReference>
<name>K1SJR3_9ZZZZ</name>
<comment type="caution">
    <text evidence="2">The sequence shown here is derived from an EMBL/GenBank/DDBJ whole genome shotgun (WGS) entry which is preliminary data.</text>
</comment>
<accession>K1SJR3</accession>
<dbReference type="Gene3D" id="3.40.1450.10">
    <property type="entry name" value="BPG-independent phosphoglycerate mutase, domain B"/>
    <property type="match status" value="1"/>
</dbReference>
<dbReference type="InterPro" id="IPR017850">
    <property type="entry name" value="Alkaline_phosphatase_core_sf"/>
</dbReference>
<organism evidence="2">
    <name type="scientific">human gut metagenome</name>
    <dbReference type="NCBI Taxonomy" id="408170"/>
    <lineage>
        <taxon>unclassified sequences</taxon>
        <taxon>metagenomes</taxon>
        <taxon>organismal metagenomes</taxon>
    </lineage>
</organism>
<dbReference type="EMBL" id="AJWZ01007107">
    <property type="protein sequence ID" value="EKC57843.1"/>
    <property type="molecule type" value="Genomic_DNA"/>
</dbReference>
<protein>
    <submittedName>
        <fullName evidence="2">Phosphoglyceromutase</fullName>
    </submittedName>
</protein>
<dbReference type="AlphaFoldDB" id="K1SJR3"/>
<dbReference type="SUPFAM" id="SSF53649">
    <property type="entry name" value="Alkaline phosphatase-like"/>
    <property type="match status" value="1"/>
</dbReference>
<feature type="domain" description="Metalloenzyme" evidence="1">
    <location>
        <begin position="3"/>
        <end position="75"/>
    </location>
</feature>